<feature type="compositionally biased region" description="Polar residues" evidence="1">
    <location>
        <begin position="12"/>
        <end position="32"/>
    </location>
</feature>
<gene>
    <name evidence="3" type="ORF">DWB77_00051</name>
</gene>
<feature type="domain" description="HTH cro/C1-type" evidence="2">
    <location>
        <begin position="63"/>
        <end position="104"/>
    </location>
</feature>
<sequence>MNVETRKRTFGRTASSDQSTTCQTAPMTQKSAPMTGKTALPTIKRRRVGAQLRRWRAEMPSGEAAKLMGWSSPRLSRVERGLYKISATDVRKICGFYGIEDNSAIEEVAKVAEEPPGGGWWAPYVGRVSQPYLDFVELEAEAETICTHHPVVIPGLLQSAGYVREIIGRDPLSPVKEQTAEQLVSIRLARQELLSRTDTPVNVHAILPESALHARFENPAVMRDQLRKLLDIAERPSTKVQIVPLTARPGVGSNGPITVMSFRHPWSPVASLDNSMGGTHTEDAETVDYHATLFDKLANTALPVDKTRDLISEYLEGLHK</sequence>
<dbReference type="AlphaFoldDB" id="A0A387H3R0"/>
<proteinExistence type="predicted"/>
<reference evidence="3 4" key="1">
    <citation type="submission" date="2018-10" db="EMBL/GenBank/DDBJ databases">
        <title>Relationship between Morphology and Antimicrobial Activity in Streptomyces.</title>
        <authorList>
            <person name="Kang H.J."/>
            <person name="Kim S.B."/>
        </authorList>
    </citation>
    <scope>NUCLEOTIDE SEQUENCE [LARGE SCALE GENOMIC DNA]</scope>
    <source>
        <strain evidence="3 4">BH38</strain>
    </source>
</reference>
<evidence type="ECO:0000256" key="1">
    <source>
        <dbReference type="SAM" id="MobiDB-lite"/>
    </source>
</evidence>
<dbReference type="InterPro" id="IPR001387">
    <property type="entry name" value="Cro/C1-type_HTH"/>
</dbReference>
<dbReference type="CDD" id="cd00093">
    <property type="entry name" value="HTH_XRE"/>
    <property type="match status" value="1"/>
</dbReference>
<feature type="region of interest" description="Disordered" evidence="1">
    <location>
        <begin position="1"/>
        <end position="38"/>
    </location>
</feature>
<dbReference type="PROSITE" id="PS50943">
    <property type="entry name" value="HTH_CROC1"/>
    <property type="match status" value="1"/>
</dbReference>
<evidence type="ECO:0000313" key="4">
    <source>
        <dbReference type="Proteomes" id="UP000271554"/>
    </source>
</evidence>
<dbReference type="InterPro" id="IPR043917">
    <property type="entry name" value="DUF5753"/>
</dbReference>
<dbReference type="GO" id="GO:0003677">
    <property type="term" value="F:DNA binding"/>
    <property type="evidence" value="ECO:0007669"/>
    <property type="project" value="InterPro"/>
</dbReference>
<protein>
    <recommendedName>
        <fullName evidence="2">HTH cro/C1-type domain-containing protein</fullName>
    </recommendedName>
</protein>
<dbReference type="SUPFAM" id="SSF47413">
    <property type="entry name" value="lambda repressor-like DNA-binding domains"/>
    <property type="match status" value="1"/>
</dbReference>
<dbReference type="Pfam" id="PF19054">
    <property type="entry name" value="DUF5753"/>
    <property type="match status" value="1"/>
</dbReference>
<dbReference type="EMBL" id="CP032698">
    <property type="protein sequence ID" value="AYG77944.1"/>
    <property type="molecule type" value="Genomic_DNA"/>
</dbReference>
<dbReference type="Gene3D" id="1.10.260.40">
    <property type="entry name" value="lambda repressor-like DNA-binding domains"/>
    <property type="match status" value="1"/>
</dbReference>
<accession>A0A387H3R0</accession>
<organism evidence="3 4">
    <name type="scientific">Streptomyces hundungensis</name>
    <dbReference type="NCBI Taxonomy" id="1077946"/>
    <lineage>
        <taxon>Bacteria</taxon>
        <taxon>Bacillati</taxon>
        <taxon>Actinomycetota</taxon>
        <taxon>Actinomycetes</taxon>
        <taxon>Kitasatosporales</taxon>
        <taxon>Streptomycetaceae</taxon>
        <taxon>Streptomyces</taxon>
    </lineage>
</organism>
<evidence type="ECO:0000259" key="2">
    <source>
        <dbReference type="PROSITE" id="PS50943"/>
    </source>
</evidence>
<dbReference type="Pfam" id="PF13560">
    <property type="entry name" value="HTH_31"/>
    <property type="match status" value="1"/>
</dbReference>
<dbReference type="InterPro" id="IPR010982">
    <property type="entry name" value="Lambda_DNA-bd_dom_sf"/>
</dbReference>
<dbReference type="SMART" id="SM00530">
    <property type="entry name" value="HTH_XRE"/>
    <property type="match status" value="1"/>
</dbReference>
<dbReference type="Proteomes" id="UP000271554">
    <property type="component" value="Chromosome"/>
</dbReference>
<dbReference type="KEGG" id="shun:DWB77_00051"/>
<keyword evidence="4" id="KW-1185">Reference proteome</keyword>
<evidence type="ECO:0000313" key="3">
    <source>
        <dbReference type="EMBL" id="AYG77944.1"/>
    </source>
</evidence>
<name>A0A387H3R0_9ACTN</name>